<evidence type="ECO:0000313" key="1">
    <source>
        <dbReference type="EMBL" id="MFC7347833.1"/>
    </source>
</evidence>
<comment type="caution">
    <text evidence="1">The sequence shown here is derived from an EMBL/GenBank/DDBJ whole genome shotgun (WGS) entry which is preliminary data.</text>
</comment>
<accession>A0ABW2M2S9</accession>
<protein>
    <submittedName>
        <fullName evidence="1">Uncharacterized protein</fullName>
    </submittedName>
</protein>
<gene>
    <name evidence="1" type="ORF">ACFQO9_13990</name>
</gene>
<keyword evidence="2" id="KW-1185">Reference proteome</keyword>
<name>A0ABW2M2S9_9FLAO</name>
<organism evidence="1 2">
    <name type="scientific">Chryseobacterium zhengzhouense</name>
    <dbReference type="NCBI Taxonomy" id="1636086"/>
    <lineage>
        <taxon>Bacteria</taxon>
        <taxon>Pseudomonadati</taxon>
        <taxon>Bacteroidota</taxon>
        <taxon>Flavobacteriia</taxon>
        <taxon>Flavobacteriales</taxon>
        <taxon>Weeksellaceae</taxon>
        <taxon>Chryseobacterium group</taxon>
        <taxon>Chryseobacterium</taxon>
    </lineage>
</organism>
<dbReference type="Proteomes" id="UP001596550">
    <property type="component" value="Unassembled WGS sequence"/>
</dbReference>
<dbReference type="RefSeq" id="WP_378180322.1">
    <property type="nucleotide sequence ID" value="NZ_JBHTCR010000006.1"/>
</dbReference>
<proteinExistence type="predicted"/>
<evidence type="ECO:0000313" key="2">
    <source>
        <dbReference type="Proteomes" id="UP001596550"/>
    </source>
</evidence>
<dbReference type="EMBL" id="JBHTCR010000006">
    <property type="protein sequence ID" value="MFC7347833.1"/>
    <property type="molecule type" value="Genomic_DNA"/>
</dbReference>
<reference evidence="2" key="1">
    <citation type="journal article" date="2019" name="Int. J. Syst. Evol. Microbiol.">
        <title>The Global Catalogue of Microorganisms (GCM) 10K type strain sequencing project: providing services to taxonomists for standard genome sequencing and annotation.</title>
        <authorList>
            <consortium name="The Broad Institute Genomics Platform"/>
            <consortium name="The Broad Institute Genome Sequencing Center for Infectious Disease"/>
            <person name="Wu L."/>
            <person name="Ma J."/>
        </authorList>
    </citation>
    <scope>NUCLEOTIDE SEQUENCE [LARGE SCALE GENOMIC DNA]</scope>
    <source>
        <strain evidence="2">CCUG 54781</strain>
    </source>
</reference>
<sequence>MEEDFGVFINLKNFQLKKYICASNIFYTKKNFLLLFCFISGFVFSQEYHFDYFIKEKSMRTKPQKEEWFNDWFANSVTGHEVFLRNYNNKTIAVIYLRNENLKHVFKVNKFKYNINFFINTLEKLSMIFNKRMLIKEKKLFK</sequence>